<dbReference type="PANTHER" id="PTHR43747:SF4">
    <property type="entry name" value="FLAVIN-DEPENDENT TRYPTOPHAN HALOGENASE"/>
    <property type="match status" value="1"/>
</dbReference>
<dbReference type="InterPro" id="IPR050816">
    <property type="entry name" value="Flavin-dep_Halogenase_NPB"/>
</dbReference>
<dbReference type="EC" id="1.14.19.-" evidence="1"/>
<dbReference type="InterPro" id="IPR036188">
    <property type="entry name" value="FAD/NAD-bd_sf"/>
</dbReference>
<dbReference type="Gene3D" id="3.50.50.60">
    <property type="entry name" value="FAD/NAD(P)-binding domain"/>
    <property type="match status" value="1"/>
</dbReference>
<dbReference type="InterPro" id="IPR006905">
    <property type="entry name" value="Flavin_halogenase"/>
</dbReference>
<dbReference type="Proteomes" id="UP001596425">
    <property type="component" value="Unassembled WGS sequence"/>
</dbReference>
<keyword evidence="1" id="KW-0560">Oxidoreductase</keyword>
<dbReference type="PANTHER" id="PTHR43747">
    <property type="entry name" value="FAD-BINDING PROTEIN"/>
    <property type="match status" value="1"/>
</dbReference>
<reference evidence="2" key="1">
    <citation type="journal article" date="2019" name="Int. J. Syst. Evol. Microbiol.">
        <title>The Global Catalogue of Microorganisms (GCM) 10K type strain sequencing project: providing services to taxonomists for standard genome sequencing and annotation.</title>
        <authorList>
            <consortium name="The Broad Institute Genomics Platform"/>
            <consortium name="The Broad Institute Genome Sequencing Center for Infectious Disease"/>
            <person name="Wu L."/>
            <person name="Ma J."/>
        </authorList>
    </citation>
    <scope>NUCLEOTIDE SEQUENCE [LARGE SCALE GENOMIC DNA]</scope>
    <source>
        <strain evidence="2">CGMCC 1.13718</strain>
    </source>
</reference>
<accession>A0ABW1YNQ3</accession>
<comment type="caution">
    <text evidence="1">The sequence shown here is derived from an EMBL/GenBank/DDBJ whole genome shotgun (WGS) entry which is preliminary data.</text>
</comment>
<evidence type="ECO:0000313" key="1">
    <source>
        <dbReference type="EMBL" id="MFC6633232.1"/>
    </source>
</evidence>
<gene>
    <name evidence="1" type="ORF">ACFQBM_08075</name>
</gene>
<dbReference type="EMBL" id="JBHSVR010000001">
    <property type="protein sequence ID" value="MFC6633232.1"/>
    <property type="molecule type" value="Genomic_DNA"/>
</dbReference>
<dbReference type="Pfam" id="PF04820">
    <property type="entry name" value="Trp_halogenase"/>
    <property type="match status" value="1"/>
</dbReference>
<dbReference type="PIRSF" id="PIRSF011396">
    <property type="entry name" value="Trp_halogenase"/>
    <property type="match status" value="1"/>
</dbReference>
<sequence>MNNSIGPDLRNPKRIVIVGGGSTGWIAAAVLANQFRPEVCNITLVESEEIGTIGVGESTIPPFVGLLRGLGIDEADFIRETQASFKLGIRFGDWLQKGQSYFHPFGVIGNRLGTHEFYQAWLWAQLCGESSQLQDHAPCSVMAQQGKFFLPQKAQKTPIGGASYALHLDAKLAGHYLRRYAETRGVQRVEGRVEEVYSAENGVIEKLRLADGREIDGDFFIDCSGFRALLIEKHLDVGFEDWKDSLPCDRAVAVQTSNTGATTPYTQAIAEDAGWRWRIPLQHRTGNGYVYDSRFVSDDQARARLLAAVDGEPLTEPALIPFRTGVRRELWKSNCLSLGLAAGFIEPLESTAIHLVTRGLDFFLRYFPAHTADTEGNRVLAAEYNRRMRLDHEEIRDFIVLHYCLTRRDDTPFWRWWQQAEIPPSLRERIALFRANGALREGVDELFRSPSWQSVFEGMGVRPSACDPRLDNLPPGQVRRSLDAARESIAQMVETLPNHDEFLREHCPAVDLSPGCSATG</sequence>
<organism evidence="1 2">
    <name type="scientific">Microbulbifer taiwanensis</name>
    <dbReference type="NCBI Taxonomy" id="986746"/>
    <lineage>
        <taxon>Bacteria</taxon>
        <taxon>Pseudomonadati</taxon>
        <taxon>Pseudomonadota</taxon>
        <taxon>Gammaproteobacteria</taxon>
        <taxon>Cellvibrionales</taxon>
        <taxon>Microbulbiferaceae</taxon>
        <taxon>Microbulbifer</taxon>
    </lineage>
</organism>
<evidence type="ECO:0000313" key="2">
    <source>
        <dbReference type="Proteomes" id="UP001596425"/>
    </source>
</evidence>
<dbReference type="InterPro" id="IPR033856">
    <property type="entry name" value="Trp_halogen"/>
</dbReference>
<dbReference type="SUPFAM" id="SSF51905">
    <property type="entry name" value="FAD/NAD(P)-binding domain"/>
    <property type="match status" value="1"/>
</dbReference>
<name>A0ABW1YNQ3_9GAMM</name>
<keyword evidence="2" id="KW-1185">Reference proteome</keyword>
<dbReference type="RefSeq" id="WP_193189291.1">
    <property type="nucleotide sequence ID" value="NZ_JACZFR010000006.1"/>
</dbReference>
<proteinExistence type="predicted"/>
<dbReference type="GO" id="GO:0016491">
    <property type="term" value="F:oxidoreductase activity"/>
    <property type="evidence" value="ECO:0007669"/>
    <property type="project" value="UniProtKB-KW"/>
</dbReference>
<protein>
    <submittedName>
        <fullName evidence="1">Tryptophan halogenase family protein</fullName>
        <ecNumber evidence="1">1.14.19.-</ecNumber>
    </submittedName>
</protein>